<evidence type="ECO:0000256" key="2">
    <source>
        <dbReference type="ARBA" id="ARBA00009165"/>
    </source>
</evidence>
<evidence type="ECO:0000256" key="5">
    <source>
        <dbReference type="ARBA" id="ARBA00022670"/>
    </source>
</evidence>
<feature type="transmembrane region" description="Helical" evidence="10">
    <location>
        <begin position="6"/>
        <end position="24"/>
    </location>
</feature>
<accession>A0A1M6GT79</accession>
<evidence type="ECO:0000256" key="7">
    <source>
        <dbReference type="ARBA" id="ARBA00022801"/>
    </source>
</evidence>
<dbReference type="Pfam" id="PF13367">
    <property type="entry name" value="PrsW-protease"/>
    <property type="match status" value="1"/>
</dbReference>
<dbReference type="AlphaFoldDB" id="A0A1M6GT79"/>
<evidence type="ECO:0000256" key="10">
    <source>
        <dbReference type="SAM" id="Phobius"/>
    </source>
</evidence>
<gene>
    <name evidence="11" type="ORF">SAMN02745751_01829</name>
</gene>
<feature type="transmembrane region" description="Helical" evidence="10">
    <location>
        <begin position="103"/>
        <end position="125"/>
    </location>
</feature>
<keyword evidence="9 10" id="KW-0472">Membrane</keyword>
<feature type="transmembrane region" description="Helical" evidence="10">
    <location>
        <begin position="33"/>
        <end position="51"/>
    </location>
</feature>
<keyword evidence="12" id="KW-1185">Reference proteome</keyword>
<keyword evidence="8 10" id="KW-1133">Transmembrane helix</keyword>
<keyword evidence="6 10" id="KW-0812">Transmembrane</keyword>
<proteinExistence type="inferred from homology"/>
<evidence type="ECO:0000256" key="1">
    <source>
        <dbReference type="ARBA" id="ARBA00004651"/>
    </source>
</evidence>
<name>A0A1M6GT79_9FIRM</name>
<evidence type="ECO:0000313" key="11">
    <source>
        <dbReference type="EMBL" id="SHJ13173.1"/>
    </source>
</evidence>
<keyword evidence="4" id="KW-1003">Cell membrane</keyword>
<keyword evidence="5" id="KW-0645">Protease</keyword>
<protein>
    <recommendedName>
        <fullName evidence="3">Protease PrsW</fullName>
    </recommendedName>
</protein>
<evidence type="ECO:0000313" key="12">
    <source>
        <dbReference type="Proteomes" id="UP000184052"/>
    </source>
</evidence>
<organism evidence="11 12">
    <name type="scientific">Dethiosulfatibacter aminovorans DSM 17477</name>
    <dbReference type="NCBI Taxonomy" id="1121476"/>
    <lineage>
        <taxon>Bacteria</taxon>
        <taxon>Bacillati</taxon>
        <taxon>Bacillota</taxon>
        <taxon>Tissierellia</taxon>
        <taxon>Dethiosulfatibacter</taxon>
    </lineage>
</organism>
<dbReference type="OrthoDB" id="5504276at2"/>
<keyword evidence="7" id="KW-0378">Hydrolase</keyword>
<feature type="transmembrane region" description="Helical" evidence="10">
    <location>
        <begin position="180"/>
        <end position="209"/>
    </location>
</feature>
<dbReference type="PANTHER" id="PTHR36844:SF1">
    <property type="entry name" value="PROTEASE PRSW"/>
    <property type="match status" value="1"/>
</dbReference>
<evidence type="ECO:0000256" key="6">
    <source>
        <dbReference type="ARBA" id="ARBA00022692"/>
    </source>
</evidence>
<comment type="subcellular location">
    <subcellularLocation>
        <location evidence="1">Cell membrane</location>
        <topology evidence="1">Multi-pass membrane protein</topology>
    </subcellularLocation>
</comment>
<dbReference type="GO" id="GO:0006508">
    <property type="term" value="P:proteolysis"/>
    <property type="evidence" value="ECO:0007669"/>
    <property type="project" value="UniProtKB-KW"/>
</dbReference>
<dbReference type="InterPro" id="IPR023596">
    <property type="entry name" value="Peptidase_PrsW_arch/bac"/>
</dbReference>
<dbReference type="InterPro" id="IPR026898">
    <property type="entry name" value="PrsW"/>
</dbReference>
<comment type="similarity">
    <text evidence="2">Belongs to the protease PrsW family.</text>
</comment>
<evidence type="ECO:0000256" key="3">
    <source>
        <dbReference type="ARBA" id="ARBA00018997"/>
    </source>
</evidence>
<evidence type="ECO:0000256" key="8">
    <source>
        <dbReference type="ARBA" id="ARBA00022989"/>
    </source>
</evidence>
<evidence type="ECO:0000256" key="9">
    <source>
        <dbReference type="ARBA" id="ARBA00023136"/>
    </source>
</evidence>
<evidence type="ECO:0000256" key="4">
    <source>
        <dbReference type="ARBA" id="ARBA00022475"/>
    </source>
</evidence>
<sequence>MDLNLLVTAVTPGIALALIIYFVDRYDREPVKLLVKTFIGGALIVFPTILLESFLSAFNIFGGLLGAAYTAFIVAGFSEEFFKRFVVMRMDYDDPAYDEKIDGIVYCVMASLGFATVENVMYVVFRFADVESVGLYRAFLAVPAHMLFAITMGYFLSMAKFCNDPFRKKYYYTRSLTTPMLLHGIFDFILMSGNSFLMLIFFPYVIYLWRTNLRKLNQYYQESKDQNGNNGNIRNFHGLNENDEIIDVDEYEEVDDSSEYEYKNNDDNDED</sequence>
<dbReference type="PIRSF" id="PIRSF016933">
    <property type="entry name" value="PrsW"/>
    <property type="match status" value="1"/>
</dbReference>
<dbReference type="STRING" id="1121476.SAMN02745751_01829"/>
<dbReference type="PANTHER" id="PTHR36844">
    <property type="entry name" value="PROTEASE PRSW"/>
    <property type="match status" value="1"/>
</dbReference>
<dbReference type="RefSeq" id="WP_073049272.1">
    <property type="nucleotide sequence ID" value="NZ_FQZL01000011.1"/>
</dbReference>
<dbReference type="GO" id="GO:0005886">
    <property type="term" value="C:plasma membrane"/>
    <property type="evidence" value="ECO:0007669"/>
    <property type="project" value="UniProtKB-SubCell"/>
</dbReference>
<feature type="transmembrane region" description="Helical" evidence="10">
    <location>
        <begin position="137"/>
        <end position="159"/>
    </location>
</feature>
<dbReference type="Proteomes" id="UP000184052">
    <property type="component" value="Unassembled WGS sequence"/>
</dbReference>
<dbReference type="EMBL" id="FQZL01000011">
    <property type="protein sequence ID" value="SHJ13173.1"/>
    <property type="molecule type" value="Genomic_DNA"/>
</dbReference>
<reference evidence="11 12" key="1">
    <citation type="submission" date="2016-11" db="EMBL/GenBank/DDBJ databases">
        <authorList>
            <person name="Jaros S."/>
            <person name="Januszkiewicz K."/>
            <person name="Wedrychowicz H."/>
        </authorList>
    </citation>
    <scope>NUCLEOTIDE SEQUENCE [LARGE SCALE GENOMIC DNA]</scope>
    <source>
        <strain evidence="11 12">DSM 17477</strain>
    </source>
</reference>
<dbReference type="GO" id="GO:0008233">
    <property type="term" value="F:peptidase activity"/>
    <property type="evidence" value="ECO:0007669"/>
    <property type="project" value="UniProtKB-KW"/>
</dbReference>
<feature type="transmembrane region" description="Helical" evidence="10">
    <location>
        <begin position="57"/>
        <end position="82"/>
    </location>
</feature>